<reference evidence="1 2" key="1">
    <citation type="submission" date="2019-03" db="EMBL/GenBank/DDBJ databases">
        <title>Genomic Encyclopedia of Type Strains, Phase IV (KMG-IV): sequencing the most valuable type-strain genomes for metagenomic binning, comparative biology and taxonomic classification.</title>
        <authorList>
            <person name="Goeker M."/>
        </authorList>
    </citation>
    <scope>NUCLEOTIDE SEQUENCE [LARGE SCALE GENOMIC DNA]</scope>
    <source>
        <strain evidence="1 2">DSM 24179</strain>
    </source>
</reference>
<dbReference type="EMBL" id="SLWK01000005">
    <property type="protein sequence ID" value="TCO08268.1"/>
    <property type="molecule type" value="Genomic_DNA"/>
</dbReference>
<dbReference type="Proteomes" id="UP000295221">
    <property type="component" value="Unassembled WGS sequence"/>
</dbReference>
<evidence type="ECO:0000313" key="2">
    <source>
        <dbReference type="Proteomes" id="UP000295221"/>
    </source>
</evidence>
<evidence type="ECO:0000313" key="1">
    <source>
        <dbReference type="EMBL" id="TCO08268.1"/>
    </source>
</evidence>
<protein>
    <submittedName>
        <fullName evidence="1">Uncharacterized protein</fullName>
    </submittedName>
</protein>
<comment type="caution">
    <text evidence="1">The sequence shown here is derived from an EMBL/GenBank/DDBJ whole genome shotgun (WGS) entry which is preliminary data.</text>
</comment>
<dbReference type="AlphaFoldDB" id="A0A4R2GID5"/>
<proteinExistence type="predicted"/>
<gene>
    <name evidence="1" type="ORF">EV194_10570</name>
</gene>
<sequence>MKTSTKEYFDRVFKRKWSDLKKARELYASGLFSFYAKTTFTGVVF</sequence>
<accession>A0A4R2GID5</accession>
<organism evidence="1 2">
    <name type="scientific">Natronoflexus pectinivorans</name>
    <dbReference type="NCBI Taxonomy" id="682526"/>
    <lineage>
        <taxon>Bacteria</taxon>
        <taxon>Pseudomonadati</taxon>
        <taxon>Bacteroidota</taxon>
        <taxon>Bacteroidia</taxon>
        <taxon>Marinilabiliales</taxon>
        <taxon>Marinilabiliaceae</taxon>
        <taxon>Natronoflexus</taxon>
    </lineage>
</organism>
<name>A0A4R2GID5_9BACT</name>
<keyword evidence="2" id="KW-1185">Reference proteome</keyword>